<comment type="caution">
    <text evidence="4">The sequence shown here is derived from an EMBL/GenBank/DDBJ whole genome shotgun (WGS) entry which is preliminary data.</text>
</comment>
<evidence type="ECO:0000313" key="4">
    <source>
        <dbReference type="EMBL" id="KAL0905955.1"/>
    </source>
</evidence>
<dbReference type="PANTHER" id="PTHR31301:SF186">
    <property type="entry name" value="OS09G0364100 PROTEIN"/>
    <property type="match status" value="1"/>
</dbReference>
<evidence type="ECO:0000313" key="5">
    <source>
        <dbReference type="Proteomes" id="UP001552299"/>
    </source>
</evidence>
<dbReference type="EMBL" id="JANQDX010000018">
    <property type="protein sequence ID" value="KAL0905955.1"/>
    <property type="molecule type" value="Genomic_DNA"/>
</dbReference>
<evidence type="ECO:0000256" key="2">
    <source>
        <dbReference type="SAM" id="MobiDB-lite"/>
    </source>
</evidence>
<gene>
    <name evidence="4" type="ORF">M5K25_024408</name>
</gene>
<organism evidence="4 5">
    <name type="scientific">Dendrobium thyrsiflorum</name>
    <name type="common">Pinecone-like raceme dendrobium</name>
    <name type="synonym">Orchid</name>
    <dbReference type="NCBI Taxonomy" id="117978"/>
    <lineage>
        <taxon>Eukaryota</taxon>
        <taxon>Viridiplantae</taxon>
        <taxon>Streptophyta</taxon>
        <taxon>Embryophyta</taxon>
        <taxon>Tracheophyta</taxon>
        <taxon>Spermatophyta</taxon>
        <taxon>Magnoliopsida</taxon>
        <taxon>Liliopsida</taxon>
        <taxon>Asparagales</taxon>
        <taxon>Orchidaceae</taxon>
        <taxon>Epidendroideae</taxon>
        <taxon>Malaxideae</taxon>
        <taxon>Dendrobiinae</taxon>
        <taxon>Dendrobium</taxon>
    </lineage>
</organism>
<reference evidence="4 5" key="1">
    <citation type="journal article" date="2024" name="Plant Biotechnol. J.">
        <title>Dendrobium thyrsiflorum genome and its molecular insights into genes involved in important horticultural traits.</title>
        <authorList>
            <person name="Chen B."/>
            <person name="Wang J.Y."/>
            <person name="Zheng P.J."/>
            <person name="Li K.L."/>
            <person name="Liang Y.M."/>
            <person name="Chen X.F."/>
            <person name="Zhang C."/>
            <person name="Zhao X."/>
            <person name="He X."/>
            <person name="Zhang G.Q."/>
            <person name="Liu Z.J."/>
            <person name="Xu Q."/>
        </authorList>
    </citation>
    <scope>NUCLEOTIDE SEQUENCE [LARGE SCALE GENOMIC DNA]</scope>
    <source>
        <strain evidence="4">GZMU011</strain>
    </source>
</reference>
<dbReference type="PROSITE" id="PS50891">
    <property type="entry name" value="LOB"/>
    <property type="match status" value="1"/>
</dbReference>
<proteinExistence type="inferred from homology"/>
<evidence type="ECO:0000259" key="3">
    <source>
        <dbReference type="PROSITE" id="PS50891"/>
    </source>
</evidence>
<evidence type="ECO:0000256" key="1">
    <source>
        <dbReference type="ARBA" id="ARBA00005474"/>
    </source>
</evidence>
<dbReference type="Proteomes" id="UP001552299">
    <property type="component" value="Unassembled WGS sequence"/>
</dbReference>
<feature type="domain" description="LOB" evidence="3">
    <location>
        <begin position="42"/>
        <end position="143"/>
    </location>
</feature>
<keyword evidence="5" id="KW-1185">Reference proteome</keyword>
<dbReference type="InterPro" id="IPR004883">
    <property type="entry name" value="LOB"/>
</dbReference>
<feature type="region of interest" description="Disordered" evidence="2">
    <location>
        <begin position="1"/>
        <end position="35"/>
    </location>
</feature>
<name>A0ABD0U1S6_DENTH</name>
<sequence length="210" mass="23203">MNHNPDSNPSTPTPSHHTTTVSHASLSPLPHHPFPTTSSSSPACAACRYQRRKCSPNCLLAPFFPADKPQNFVNAHRLFGLSKIVKTLNSLGENSRPEAVRSIIFQSNARAQDPAGGCYRIVLQLQDNIQLYRARLEHVLWRISVIRRRVQILQAKETGSCNQDLEGCLDLGTNFEQAMQVYNGGSELLGLPPQALNFKRGMGSNSVNPF</sequence>
<comment type="similarity">
    <text evidence="1">Belongs to the LOB domain-containing protein family.</text>
</comment>
<dbReference type="Pfam" id="PF03195">
    <property type="entry name" value="LOB"/>
    <property type="match status" value="1"/>
</dbReference>
<dbReference type="AlphaFoldDB" id="A0ABD0U1S6"/>
<accession>A0ABD0U1S6</accession>
<protein>
    <recommendedName>
        <fullName evidence="3">LOB domain-containing protein</fullName>
    </recommendedName>
</protein>
<dbReference type="PANTHER" id="PTHR31301">
    <property type="entry name" value="LOB DOMAIN-CONTAINING PROTEIN 4-RELATED"/>
    <property type="match status" value="1"/>
</dbReference>